<evidence type="ECO:0000256" key="1">
    <source>
        <dbReference type="SAM" id="MobiDB-lite"/>
    </source>
</evidence>
<dbReference type="EMBL" id="CP119951">
    <property type="protein sequence ID" value="WFC93642.1"/>
    <property type="molecule type" value="Genomic_DNA"/>
</dbReference>
<evidence type="ECO:0000313" key="3">
    <source>
        <dbReference type="Proteomes" id="UP001216638"/>
    </source>
</evidence>
<proteinExistence type="predicted"/>
<gene>
    <name evidence="2" type="ORF">MBRA1_000264</name>
</gene>
<sequence>MVTVIVEEVTDAPDSTLSNVQPSRISERESLSSLLYMLDDPPTKDASIIADIDRLMDHDLFADAMGRRLLAVLGHDIEDERLLAAQYLLDHIDTADDEEPFDDEDERPTWLPGRAPGSALGTRLRDLALGYDPSPASYRVLPGGYVSSIAYQEDDADGDVEKDDEDELLGEDDDYLDWLGLQLLHCHSGMPPYIIDGVHESGDDTVSVYTLEASTRP</sequence>
<feature type="compositionally biased region" description="Acidic residues" evidence="1">
    <location>
        <begin position="95"/>
        <end position="106"/>
    </location>
</feature>
<organism evidence="2 3">
    <name type="scientific">Malassezia brasiliensis</name>
    <dbReference type="NCBI Taxonomy" id="1821822"/>
    <lineage>
        <taxon>Eukaryota</taxon>
        <taxon>Fungi</taxon>
        <taxon>Dikarya</taxon>
        <taxon>Basidiomycota</taxon>
        <taxon>Ustilaginomycotina</taxon>
        <taxon>Malasseziomycetes</taxon>
        <taxon>Malasseziales</taxon>
        <taxon>Malasseziaceae</taxon>
        <taxon>Malassezia</taxon>
    </lineage>
</organism>
<keyword evidence="3" id="KW-1185">Reference proteome</keyword>
<evidence type="ECO:0000313" key="2">
    <source>
        <dbReference type="EMBL" id="WFC93642.1"/>
    </source>
</evidence>
<accession>A0AAF0DQP8</accession>
<dbReference type="Proteomes" id="UP001216638">
    <property type="component" value="Chromosome 1"/>
</dbReference>
<dbReference type="AlphaFoldDB" id="A0AAF0DQP8"/>
<name>A0AAF0DQP8_9BASI</name>
<feature type="region of interest" description="Disordered" evidence="1">
    <location>
        <begin position="95"/>
        <end position="115"/>
    </location>
</feature>
<protein>
    <submittedName>
        <fullName evidence="2">Uncharacterized protein</fullName>
    </submittedName>
</protein>
<reference evidence="2" key="1">
    <citation type="submission" date="2023-03" db="EMBL/GenBank/DDBJ databases">
        <title>Mating type loci evolution in Malassezia.</title>
        <authorList>
            <person name="Coelho M.A."/>
        </authorList>
    </citation>
    <scope>NUCLEOTIDE SEQUENCE</scope>
    <source>
        <strain evidence="2">CBS 14135</strain>
    </source>
</reference>